<feature type="transmembrane region" description="Helical" evidence="3">
    <location>
        <begin position="103"/>
        <end position="119"/>
    </location>
</feature>
<dbReference type="GO" id="GO:0008643">
    <property type="term" value="P:carbohydrate transport"/>
    <property type="evidence" value="ECO:0007669"/>
    <property type="project" value="InterPro"/>
</dbReference>
<gene>
    <name evidence="4" type="ORF">JIN87_24930</name>
</gene>
<feature type="transmembrane region" description="Helical" evidence="3">
    <location>
        <begin position="293"/>
        <end position="313"/>
    </location>
</feature>
<dbReference type="GO" id="GO:0015293">
    <property type="term" value="F:symporter activity"/>
    <property type="evidence" value="ECO:0007669"/>
    <property type="project" value="InterPro"/>
</dbReference>
<dbReference type="PANTHER" id="PTHR11328:SF24">
    <property type="entry name" value="MAJOR FACILITATOR SUPERFAMILY (MFS) PROFILE DOMAIN-CONTAINING PROTEIN"/>
    <property type="match status" value="1"/>
</dbReference>
<evidence type="ECO:0000256" key="2">
    <source>
        <dbReference type="SAM" id="MobiDB-lite"/>
    </source>
</evidence>
<evidence type="ECO:0000256" key="1">
    <source>
        <dbReference type="ARBA" id="ARBA00009617"/>
    </source>
</evidence>
<feature type="compositionally biased region" description="Basic and acidic residues" evidence="2">
    <location>
        <begin position="9"/>
        <end position="25"/>
    </location>
</feature>
<dbReference type="Gene3D" id="1.20.1250.20">
    <property type="entry name" value="MFS general substrate transporter like domains"/>
    <property type="match status" value="1"/>
</dbReference>
<feature type="transmembrane region" description="Helical" evidence="3">
    <location>
        <begin position="205"/>
        <end position="225"/>
    </location>
</feature>
<feature type="transmembrane region" description="Helical" evidence="3">
    <location>
        <begin position="325"/>
        <end position="346"/>
    </location>
</feature>
<feature type="transmembrane region" description="Helical" evidence="3">
    <location>
        <begin position="253"/>
        <end position="273"/>
    </location>
</feature>
<proteinExistence type="inferred from homology"/>
<dbReference type="PANTHER" id="PTHR11328">
    <property type="entry name" value="MAJOR FACILITATOR SUPERFAMILY DOMAIN-CONTAINING PROTEIN"/>
    <property type="match status" value="1"/>
</dbReference>
<dbReference type="AlphaFoldDB" id="A0A934S301"/>
<keyword evidence="3" id="KW-0812">Transmembrane</keyword>
<accession>A0A934S301</accession>
<dbReference type="Pfam" id="PF13347">
    <property type="entry name" value="MFS_2"/>
    <property type="match status" value="1"/>
</dbReference>
<dbReference type="SUPFAM" id="SSF103473">
    <property type="entry name" value="MFS general substrate transporter"/>
    <property type="match status" value="1"/>
</dbReference>
<evidence type="ECO:0000313" key="4">
    <source>
        <dbReference type="EMBL" id="MBK1880154.1"/>
    </source>
</evidence>
<dbReference type="InterPro" id="IPR036259">
    <property type="entry name" value="MFS_trans_sf"/>
</dbReference>
<dbReference type="EMBL" id="JAENIL010000073">
    <property type="protein sequence ID" value="MBK1880154.1"/>
    <property type="molecule type" value="Genomic_DNA"/>
</dbReference>
<name>A0A934S301_9BACT</name>
<dbReference type="Proteomes" id="UP000617628">
    <property type="component" value="Unassembled WGS sequence"/>
</dbReference>
<keyword evidence="3" id="KW-1133">Transmembrane helix</keyword>
<reference evidence="4" key="1">
    <citation type="submission" date="2021-01" db="EMBL/GenBank/DDBJ databases">
        <title>Modified the classification status of verrucomicrobia.</title>
        <authorList>
            <person name="Feng X."/>
        </authorList>
    </citation>
    <scope>NUCLEOTIDE SEQUENCE</scope>
    <source>
        <strain evidence="4">KCTC 13126</strain>
    </source>
</reference>
<dbReference type="InterPro" id="IPR039672">
    <property type="entry name" value="MFS_2"/>
</dbReference>
<comment type="similarity">
    <text evidence="1">Belongs to the sodium:galactoside symporter (TC 2.A.2) family.</text>
</comment>
<evidence type="ECO:0000256" key="3">
    <source>
        <dbReference type="SAM" id="Phobius"/>
    </source>
</evidence>
<feature type="transmembrane region" description="Helical" evidence="3">
    <location>
        <begin position="358"/>
        <end position="378"/>
    </location>
</feature>
<feature type="region of interest" description="Disordered" evidence="2">
    <location>
        <begin position="1"/>
        <end position="25"/>
    </location>
</feature>
<comment type="caution">
    <text evidence="4">The sequence shown here is derived from an EMBL/GenBank/DDBJ whole genome shotgun (WGS) entry which is preliminary data.</text>
</comment>
<keyword evidence="5" id="KW-1185">Reference proteome</keyword>
<dbReference type="GO" id="GO:0005886">
    <property type="term" value="C:plasma membrane"/>
    <property type="evidence" value="ECO:0007669"/>
    <property type="project" value="TreeGrafter"/>
</dbReference>
<keyword evidence="3" id="KW-0472">Membrane</keyword>
<evidence type="ECO:0000313" key="5">
    <source>
        <dbReference type="Proteomes" id="UP000617628"/>
    </source>
</evidence>
<dbReference type="RefSeq" id="WP_200358804.1">
    <property type="nucleotide sequence ID" value="NZ_JAENIL010000073.1"/>
</dbReference>
<protein>
    <submittedName>
        <fullName evidence="4">MFS transporter</fullName>
    </submittedName>
</protein>
<sequence length="480" mass="53260">MSQVTPGAREPKPTAEESEQVPEKDRVPFKQKLAYAFGLSADHYAQFGISNLALPFFNILLGISPSVVTTALAISRAWDAITDPIVGSISDNLKNPKGRRKPLLFWGAILTGCFFPVVWLVPEGWGEDAVFIYLIIAFPLFYTFYSLMSVPYESLGMELTPNYRERTSVYTIRNYMNTIATLAIPFLFFFGNLSVFSDPVTGVRVVSLAVGAIIIVAGVTCARVCEERYHSVAAKQRQENLFKTARSLFKNKPLVIVVSSIAIVLFGLTSVQALDPYVHIYYIYGGDKAAGAFLDGINRTVPLVFGLLGTFCVQKLSKKYDKHHLLLASVAILFVAKLGLYVTYFPGQILLTLATKPFFAFASSCFWILIISMRADVADWDELCFGRRREGVIAALNNWLVKVSITLAVACSGYLLEFMAGFDVAEGEQSVETLESIKTMYVALPCVALGLAFVILLKYPLSRKKMEEVRAELEQRREAV</sequence>
<feature type="transmembrane region" description="Helical" evidence="3">
    <location>
        <begin position="174"/>
        <end position="193"/>
    </location>
</feature>
<feature type="transmembrane region" description="Helical" evidence="3">
    <location>
        <begin position="399"/>
        <end position="420"/>
    </location>
</feature>
<organism evidence="4 5">
    <name type="scientific">Pelagicoccus mobilis</name>
    <dbReference type="NCBI Taxonomy" id="415221"/>
    <lineage>
        <taxon>Bacteria</taxon>
        <taxon>Pseudomonadati</taxon>
        <taxon>Verrucomicrobiota</taxon>
        <taxon>Opitutia</taxon>
        <taxon>Puniceicoccales</taxon>
        <taxon>Pelagicoccaceae</taxon>
        <taxon>Pelagicoccus</taxon>
    </lineage>
</organism>
<feature type="transmembrane region" description="Helical" evidence="3">
    <location>
        <begin position="440"/>
        <end position="461"/>
    </location>
</feature>
<feature type="transmembrane region" description="Helical" evidence="3">
    <location>
        <begin position="131"/>
        <end position="153"/>
    </location>
</feature>